<evidence type="ECO:0000313" key="3">
    <source>
        <dbReference type="Proteomes" id="UP001589575"/>
    </source>
</evidence>
<dbReference type="EMBL" id="JBHMFI010000001">
    <property type="protein sequence ID" value="MFB9073359.1"/>
    <property type="molecule type" value="Genomic_DNA"/>
</dbReference>
<evidence type="ECO:0000256" key="1">
    <source>
        <dbReference type="SAM" id="MobiDB-lite"/>
    </source>
</evidence>
<dbReference type="Proteomes" id="UP001589575">
    <property type="component" value="Unassembled WGS sequence"/>
</dbReference>
<name>A0ABV5G354_9MICC</name>
<evidence type="ECO:0000313" key="2">
    <source>
        <dbReference type="EMBL" id="MFB9073359.1"/>
    </source>
</evidence>
<sequence length="51" mass="5359">MARLGARPRRSRHGPREPGSARGRPPGGIGGRGRRGCRRSSGRGGGRRTPA</sequence>
<reference evidence="2 3" key="1">
    <citation type="submission" date="2024-09" db="EMBL/GenBank/DDBJ databases">
        <authorList>
            <person name="Sun Q."/>
            <person name="Mori K."/>
        </authorList>
    </citation>
    <scope>NUCLEOTIDE SEQUENCE [LARGE SCALE GENOMIC DNA]</scope>
    <source>
        <strain evidence="2 3">CCM 7609</strain>
    </source>
</reference>
<keyword evidence="3" id="KW-1185">Reference proteome</keyword>
<feature type="compositionally biased region" description="Basic residues" evidence="1">
    <location>
        <begin position="32"/>
        <end position="41"/>
    </location>
</feature>
<feature type="region of interest" description="Disordered" evidence="1">
    <location>
        <begin position="1"/>
        <end position="51"/>
    </location>
</feature>
<organism evidence="2 3">
    <name type="scientific">Citricoccus parietis</name>
    <dbReference type="NCBI Taxonomy" id="592307"/>
    <lineage>
        <taxon>Bacteria</taxon>
        <taxon>Bacillati</taxon>
        <taxon>Actinomycetota</taxon>
        <taxon>Actinomycetes</taxon>
        <taxon>Micrococcales</taxon>
        <taxon>Micrococcaceae</taxon>
        <taxon>Citricoccus</taxon>
    </lineage>
</organism>
<comment type="caution">
    <text evidence="2">The sequence shown here is derived from an EMBL/GenBank/DDBJ whole genome shotgun (WGS) entry which is preliminary data.</text>
</comment>
<accession>A0ABV5G354</accession>
<feature type="compositionally biased region" description="Basic residues" evidence="1">
    <location>
        <begin position="1"/>
        <end position="13"/>
    </location>
</feature>
<gene>
    <name evidence="2" type="ORF">ACFFX0_20015</name>
</gene>
<protein>
    <submittedName>
        <fullName evidence="2">Uncharacterized protein</fullName>
    </submittedName>
</protein>
<proteinExistence type="predicted"/>